<evidence type="ECO:0000313" key="3">
    <source>
        <dbReference type="Proteomes" id="UP001059041"/>
    </source>
</evidence>
<keyword evidence="3" id="KW-1185">Reference proteome</keyword>
<dbReference type="InterPro" id="IPR052035">
    <property type="entry name" value="ZnF_BED_domain_contain"/>
</dbReference>
<accession>A0A9W7THJ2</accession>
<name>A0A9W7THJ2_TRIRA</name>
<comment type="caution">
    <text evidence="2">The sequence shown here is derived from an EMBL/GenBank/DDBJ whole genome shotgun (WGS) entry which is preliminary data.</text>
</comment>
<sequence length="507" mass="57236">VPVNTVNKQGFKNMIRSLDKRYVIPSRTYFSQVAIPELYEKCKLQVKTELSQVTYYAATTDLWSSRTTEPYIRLTIHFINEDFQLKSRCLQTAFSPEDHTSENIATGMREALSAWGLDERRLVCITTDNAANMVKAAALNKWTRLQCFGHRLHLAIENAVKKDGRIDRATGICKKLVGHFSHSWKARSALEKVQKELNLPAHSLISECQKRWGSRQMMISRVLEQQKALTQVLSEDKKARHLIPTWQDIDVLESVSKTLGPLLDFTDALSGEDYVSVSYVKPVLHLFNTSMLLMQEEDTDLTKSLKKEILCYINEKYKDDATQELLDVASCLDPRFKLDFISADNKPRVKVRVASEMMECQEETASCSIEVEPEVAETSHAKKAKKSLGSFFKLSRSAAKGDSSVTLKDAVEAELGNYLLTPSIDKEHDPLAWWKTHRVSFPHLAKLARRYLSIPATSSPSERLFSASGNIITCQRSSLKPAMVNRLVFCHGSASFSHVFLGPVAEP</sequence>
<evidence type="ECO:0000313" key="2">
    <source>
        <dbReference type="EMBL" id="KAI7797360.1"/>
    </source>
</evidence>
<dbReference type="GO" id="GO:0046983">
    <property type="term" value="F:protein dimerization activity"/>
    <property type="evidence" value="ECO:0007669"/>
    <property type="project" value="InterPro"/>
</dbReference>
<feature type="non-terminal residue" evidence="2">
    <location>
        <position position="507"/>
    </location>
</feature>
<dbReference type="EMBL" id="JAFHDT010000018">
    <property type="protein sequence ID" value="KAI7797360.1"/>
    <property type="molecule type" value="Genomic_DNA"/>
</dbReference>
<dbReference type="Pfam" id="PF05699">
    <property type="entry name" value="Dimer_Tnp_hAT"/>
    <property type="match status" value="1"/>
</dbReference>
<dbReference type="InterPro" id="IPR012337">
    <property type="entry name" value="RNaseH-like_sf"/>
</dbReference>
<organism evidence="2 3">
    <name type="scientific">Triplophysa rosa</name>
    <name type="common">Cave loach</name>
    <dbReference type="NCBI Taxonomy" id="992332"/>
    <lineage>
        <taxon>Eukaryota</taxon>
        <taxon>Metazoa</taxon>
        <taxon>Chordata</taxon>
        <taxon>Craniata</taxon>
        <taxon>Vertebrata</taxon>
        <taxon>Euteleostomi</taxon>
        <taxon>Actinopterygii</taxon>
        <taxon>Neopterygii</taxon>
        <taxon>Teleostei</taxon>
        <taxon>Ostariophysi</taxon>
        <taxon>Cypriniformes</taxon>
        <taxon>Nemacheilidae</taxon>
        <taxon>Triplophysa</taxon>
    </lineage>
</organism>
<evidence type="ECO:0000259" key="1">
    <source>
        <dbReference type="Pfam" id="PF05699"/>
    </source>
</evidence>
<dbReference type="PANTHER" id="PTHR46481:SF9">
    <property type="entry name" value="ZINC FINGER BED DOMAIN-CONTAINING PROTEIN 1-LIKE"/>
    <property type="match status" value="1"/>
</dbReference>
<dbReference type="SUPFAM" id="SSF53098">
    <property type="entry name" value="Ribonuclease H-like"/>
    <property type="match status" value="1"/>
</dbReference>
<dbReference type="InterPro" id="IPR008906">
    <property type="entry name" value="HATC_C_dom"/>
</dbReference>
<proteinExistence type="predicted"/>
<dbReference type="PANTHER" id="PTHR46481">
    <property type="entry name" value="ZINC FINGER BED DOMAIN-CONTAINING PROTEIN 4"/>
    <property type="match status" value="1"/>
</dbReference>
<gene>
    <name evidence="2" type="ORF">IRJ41_025568</name>
</gene>
<protein>
    <submittedName>
        <fullName evidence="2">Zinc finger BED domain-containing protein 1-like</fullName>
    </submittedName>
</protein>
<feature type="domain" description="HAT C-terminal dimerisation" evidence="1">
    <location>
        <begin position="414"/>
        <end position="491"/>
    </location>
</feature>
<dbReference type="Proteomes" id="UP001059041">
    <property type="component" value="Linkage Group LG18"/>
</dbReference>
<reference evidence="2" key="1">
    <citation type="submission" date="2021-02" db="EMBL/GenBank/DDBJ databases">
        <title>Comparative genomics reveals that relaxation of natural selection precedes convergent phenotypic evolution of cavefish.</title>
        <authorList>
            <person name="Peng Z."/>
        </authorList>
    </citation>
    <scope>NUCLEOTIDE SEQUENCE</scope>
    <source>
        <tissue evidence="2">Muscle</tissue>
    </source>
</reference>
<dbReference type="AlphaFoldDB" id="A0A9W7THJ2"/>